<name>A0ABM3RDY8_SPIOL</name>
<reference evidence="3" key="2">
    <citation type="submission" date="2025-08" db="UniProtKB">
        <authorList>
            <consortium name="RefSeq"/>
        </authorList>
    </citation>
    <scope>IDENTIFICATION</scope>
    <source>
        <tissue evidence="3">Leaf</tissue>
    </source>
</reference>
<dbReference type="InterPro" id="IPR017451">
    <property type="entry name" value="F-box-assoc_interact_dom"/>
</dbReference>
<reference evidence="2" key="1">
    <citation type="journal article" date="2021" name="Nat. Commun.">
        <title>Genomic analyses provide insights into spinach domestication and the genetic basis of agronomic traits.</title>
        <authorList>
            <person name="Cai X."/>
            <person name="Sun X."/>
            <person name="Xu C."/>
            <person name="Sun H."/>
            <person name="Wang X."/>
            <person name="Ge C."/>
            <person name="Zhang Z."/>
            <person name="Wang Q."/>
            <person name="Fei Z."/>
            <person name="Jiao C."/>
            <person name="Wang Q."/>
        </authorList>
    </citation>
    <scope>NUCLEOTIDE SEQUENCE [LARGE SCALE GENOMIC DNA]</scope>
    <source>
        <strain evidence="2">cv. Varoflay</strain>
    </source>
</reference>
<evidence type="ECO:0000313" key="3">
    <source>
        <dbReference type="RefSeq" id="XP_056693839.1"/>
    </source>
</evidence>
<accession>A0ABM3RDY8</accession>
<evidence type="ECO:0000313" key="2">
    <source>
        <dbReference type="Proteomes" id="UP000813463"/>
    </source>
</evidence>
<dbReference type="NCBIfam" id="TIGR01640">
    <property type="entry name" value="F_box_assoc_1"/>
    <property type="match status" value="1"/>
</dbReference>
<dbReference type="PANTHER" id="PTHR31672:SF13">
    <property type="entry name" value="F-BOX PROTEIN CPR30-LIKE"/>
    <property type="match status" value="1"/>
</dbReference>
<dbReference type="InterPro" id="IPR036047">
    <property type="entry name" value="F-box-like_dom_sf"/>
</dbReference>
<dbReference type="PANTHER" id="PTHR31672">
    <property type="entry name" value="BNACNNG10540D PROTEIN"/>
    <property type="match status" value="1"/>
</dbReference>
<dbReference type="InterPro" id="IPR050796">
    <property type="entry name" value="SCF_F-box_component"/>
</dbReference>
<dbReference type="GeneID" id="110774693"/>
<organism evidence="2 3">
    <name type="scientific">Spinacia oleracea</name>
    <name type="common">Spinach</name>
    <dbReference type="NCBI Taxonomy" id="3562"/>
    <lineage>
        <taxon>Eukaryota</taxon>
        <taxon>Viridiplantae</taxon>
        <taxon>Streptophyta</taxon>
        <taxon>Embryophyta</taxon>
        <taxon>Tracheophyta</taxon>
        <taxon>Spermatophyta</taxon>
        <taxon>Magnoliopsida</taxon>
        <taxon>eudicotyledons</taxon>
        <taxon>Gunneridae</taxon>
        <taxon>Pentapetalae</taxon>
        <taxon>Caryophyllales</taxon>
        <taxon>Chenopodiaceae</taxon>
        <taxon>Chenopodioideae</taxon>
        <taxon>Anserineae</taxon>
        <taxon>Spinacia</taxon>
    </lineage>
</organism>
<gene>
    <name evidence="3" type="primary">LOC110774693</name>
</gene>
<evidence type="ECO:0000259" key="1">
    <source>
        <dbReference type="Pfam" id="PF07734"/>
    </source>
</evidence>
<feature type="domain" description="F-box associated beta-propeller type 1" evidence="1">
    <location>
        <begin position="64"/>
        <end position="372"/>
    </location>
</feature>
<sequence length="392" mass="44945">MDDSRQTLAVDCLYNTVMEEILPRLQVKSLIRFKSVCKDWLFTISKGSFAKSQIKLCIPSHQIIVLTTSPIESIKQLNSFYLLNRDDEPSDHLKQLMNLDDDDFHNNVLDLLIVGTCKGLVCLYFRGKCGFCRIWNPATNQYRDIVNPDDHQGWGVQSHGFGYVSSTDDYKIVSWSTSIKDSIKRLYVFSLKAGNWKSVSSLFKMRMPDGIEKSVLVDESVFWIVRKGEFWCNVQHILCFDLGTEKFKEIPWMDSMNARYDTTIKLSAINGYLSFICPCRSITKDVDVWMLKQSGNCDSMEKLFSLSLSRGMSLITIFENGKCLVRYENNKVKVNLVNIIDPIHGALEQIQSSIEFPEIVKMACDYVGSLISPFGEDEVNNEEVMHKYKKAK</sequence>
<protein>
    <submittedName>
        <fullName evidence="3">F-box/kelch-repeat protein At3g23880</fullName>
    </submittedName>
</protein>
<dbReference type="RefSeq" id="XP_056693839.1">
    <property type="nucleotide sequence ID" value="XM_056837861.1"/>
</dbReference>
<keyword evidence="2" id="KW-1185">Reference proteome</keyword>
<dbReference type="SUPFAM" id="SSF81383">
    <property type="entry name" value="F-box domain"/>
    <property type="match status" value="1"/>
</dbReference>
<dbReference type="SUPFAM" id="SSF50965">
    <property type="entry name" value="Galactose oxidase, central domain"/>
    <property type="match status" value="1"/>
</dbReference>
<proteinExistence type="predicted"/>
<dbReference type="Pfam" id="PF07734">
    <property type="entry name" value="FBA_1"/>
    <property type="match status" value="1"/>
</dbReference>
<dbReference type="InterPro" id="IPR011043">
    <property type="entry name" value="Gal_Oxase/kelch_b-propeller"/>
</dbReference>
<dbReference type="InterPro" id="IPR006527">
    <property type="entry name" value="F-box-assoc_dom_typ1"/>
</dbReference>
<dbReference type="Proteomes" id="UP000813463">
    <property type="component" value="Chromosome 2"/>
</dbReference>